<evidence type="ECO:0000256" key="1">
    <source>
        <dbReference type="SAM" id="SignalP"/>
    </source>
</evidence>
<proteinExistence type="predicted"/>
<evidence type="ECO:0000313" key="3">
    <source>
        <dbReference type="Proteomes" id="UP000501602"/>
    </source>
</evidence>
<sequence>MFKRLLACVLLLPTMAMATELEFGDNQCEVNLNYDVNVSSERLQVIEQQQTLYEFDGTVLRVGEQTITLTDEQRLQLERFQQQLLQGSSDIVALATEAIIMATEVLAEIYTELNIDSNTPEQLMMALQQQLDTAISADHGSYHLASQSLESATTEMEAVIETHVEKIATEGIGQLFMSMGKAMSDGEGSFEQRMTDFGQSMEQMGERIEQRVEQSSTKMEAQGQRLCEQWQRLDLQEQRVRDLVPQLQQYNLVTAEQNKLAFLR</sequence>
<name>A0A6H1U9K9_9GAMM</name>
<organism evidence="2 3">
    <name type="scientific">Ferrimonas lipolytica</name>
    <dbReference type="NCBI Taxonomy" id="2724191"/>
    <lineage>
        <taxon>Bacteria</taxon>
        <taxon>Pseudomonadati</taxon>
        <taxon>Pseudomonadota</taxon>
        <taxon>Gammaproteobacteria</taxon>
        <taxon>Alteromonadales</taxon>
        <taxon>Ferrimonadaceae</taxon>
        <taxon>Ferrimonas</taxon>
    </lineage>
</organism>
<reference evidence="2 3" key="1">
    <citation type="submission" date="2020-04" db="EMBL/GenBank/DDBJ databases">
        <title>Ferrimonas sp. S7 isolated from sea water.</title>
        <authorList>
            <person name="Bae S.S."/>
            <person name="Baek K."/>
        </authorList>
    </citation>
    <scope>NUCLEOTIDE SEQUENCE [LARGE SCALE GENOMIC DNA]</scope>
    <source>
        <strain evidence="2 3">S7</strain>
    </source>
</reference>
<feature type="chain" id="PRO_5026283631" evidence="1">
    <location>
        <begin position="19"/>
        <end position="264"/>
    </location>
</feature>
<dbReference type="Pfam" id="PF11101">
    <property type="entry name" value="DUF2884"/>
    <property type="match status" value="1"/>
</dbReference>
<protein>
    <submittedName>
        <fullName evidence="2">YggN family protein</fullName>
    </submittedName>
</protein>
<accession>A0A6H1U9K9</accession>
<dbReference type="Proteomes" id="UP000501602">
    <property type="component" value="Chromosome"/>
</dbReference>
<dbReference type="InterPro" id="IPR021307">
    <property type="entry name" value="DUF2884"/>
</dbReference>
<keyword evidence="1" id="KW-0732">Signal</keyword>
<gene>
    <name evidence="2" type="ORF">HER31_01650</name>
</gene>
<dbReference type="AlphaFoldDB" id="A0A6H1U9K9"/>
<dbReference type="KEGG" id="fes:HER31_01650"/>
<dbReference type="RefSeq" id="WP_168658975.1">
    <property type="nucleotide sequence ID" value="NZ_CP051180.1"/>
</dbReference>
<evidence type="ECO:0000313" key="2">
    <source>
        <dbReference type="EMBL" id="QIZ75714.1"/>
    </source>
</evidence>
<keyword evidence="3" id="KW-1185">Reference proteome</keyword>
<dbReference type="EMBL" id="CP051180">
    <property type="protein sequence ID" value="QIZ75714.1"/>
    <property type="molecule type" value="Genomic_DNA"/>
</dbReference>
<feature type="signal peptide" evidence="1">
    <location>
        <begin position="1"/>
        <end position="18"/>
    </location>
</feature>